<dbReference type="InterPro" id="IPR011320">
    <property type="entry name" value="RNase_H1_N"/>
</dbReference>
<dbReference type="Proteomes" id="UP000188533">
    <property type="component" value="Unassembled WGS sequence"/>
</dbReference>
<dbReference type="SUPFAM" id="SSF52540">
    <property type="entry name" value="P-loop containing nucleoside triphosphate hydrolases"/>
    <property type="match status" value="2"/>
</dbReference>
<evidence type="ECO:0000256" key="7">
    <source>
        <dbReference type="ARBA" id="ARBA00023128"/>
    </source>
</evidence>
<dbReference type="Gene3D" id="3.40.50.300">
    <property type="entry name" value="P-loop containing nucleotide triphosphate hydrolases"/>
    <property type="match status" value="1"/>
</dbReference>
<comment type="cofactor">
    <cofactor evidence="12">
        <name>Mg(2+)</name>
        <dbReference type="ChEBI" id="CHEBI:18420"/>
    </cofactor>
</comment>
<evidence type="ECO:0000256" key="2">
    <source>
        <dbReference type="ARBA" id="ARBA00022763"/>
    </source>
</evidence>
<feature type="compositionally biased region" description="Acidic residues" evidence="13">
    <location>
        <begin position="474"/>
        <end position="488"/>
    </location>
</feature>
<dbReference type="GO" id="GO:0006281">
    <property type="term" value="P:DNA repair"/>
    <property type="evidence" value="ECO:0007669"/>
    <property type="project" value="UniProtKB-UniRule"/>
</dbReference>
<keyword evidence="10 12" id="KW-0413">Isomerase</keyword>
<dbReference type="HAMAP" id="MF_03176">
    <property type="entry name" value="PIF1"/>
    <property type="match status" value="1"/>
</dbReference>
<dbReference type="Pfam" id="PF21530">
    <property type="entry name" value="Pif1_2B_dom"/>
    <property type="match status" value="1"/>
</dbReference>
<feature type="DNA-binding region" evidence="12">
    <location>
        <begin position="564"/>
        <end position="583"/>
    </location>
</feature>
<dbReference type="SUPFAM" id="SSF55658">
    <property type="entry name" value="L9 N-domain-like"/>
    <property type="match status" value="1"/>
</dbReference>
<proteinExistence type="inferred from homology"/>
<reference evidence="15 16" key="1">
    <citation type="submission" date="2016-08" db="EMBL/GenBank/DDBJ databases">
        <authorList>
            <consortium name="Lentinula edodes genome sequencing consortium"/>
            <person name="Sakamoto Y."/>
            <person name="Nakade K."/>
            <person name="Sato S."/>
            <person name="Yoshida Y."/>
            <person name="Miyazaki K."/>
            <person name="Natsume S."/>
            <person name="Konno N."/>
        </authorList>
    </citation>
    <scope>NUCLEOTIDE SEQUENCE [LARGE SCALE GENOMIC DNA]</scope>
    <source>
        <strain evidence="15 16">NBRC 111202</strain>
    </source>
</reference>
<dbReference type="EC" id="5.6.2.3" evidence="12"/>
<keyword evidence="3 12" id="KW-0378">Hydrolase</keyword>
<comment type="caution">
    <text evidence="15">The sequence shown here is derived from an EMBL/GenBank/DDBJ whole genome shotgun (WGS) entry which is preliminary data.</text>
</comment>
<dbReference type="CDD" id="cd18037">
    <property type="entry name" value="DEXSc_Pif1_like"/>
    <property type="match status" value="1"/>
</dbReference>
<dbReference type="InterPro" id="IPR051055">
    <property type="entry name" value="PIF1_helicase"/>
</dbReference>
<organism evidence="15 16">
    <name type="scientific">Lentinula edodes</name>
    <name type="common">Shiitake mushroom</name>
    <name type="synonym">Lentinus edodes</name>
    <dbReference type="NCBI Taxonomy" id="5353"/>
    <lineage>
        <taxon>Eukaryota</taxon>
        <taxon>Fungi</taxon>
        <taxon>Dikarya</taxon>
        <taxon>Basidiomycota</taxon>
        <taxon>Agaricomycotina</taxon>
        <taxon>Agaricomycetes</taxon>
        <taxon>Agaricomycetidae</taxon>
        <taxon>Agaricales</taxon>
        <taxon>Marasmiineae</taxon>
        <taxon>Omphalotaceae</taxon>
        <taxon>Lentinula</taxon>
    </lineage>
</organism>
<dbReference type="GO" id="GO:0005524">
    <property type="term" value="F:ATP binding"/>
    <property type="evidence" value="ECO:0007669"/>
    <property type="project" value="UniProtKB-UniRule"/>
</dbReference>
<dbReference type="GO" id="GO:0000723">
    <property type="term" value="P:telomere maintenance"/>
    <property type="evidence" value="ECO:0007669"/>
    <property type="project" value="InterPro"/>
</dbReference>
<evidence type="ECO:0000256" key="9">
    <source>
        <dbReference type="ARBA" id="ARBA00023204"/>
    </source>
</evidence>
<reference evidence="15 16" key="2">
    <citation type="submission" date="2017-02" db="EMBL/GenBank/DDBJ databases">
        <title>A genome survey and senescence transcriptome analysis in Lentinula edodes.</title>
        <authorList>
            <person name="Sakamoto Y."/>
            <person name="Nakade K."/>
            <person name="Sato S."/>
            <person name="Yoshida Y."/>
            <person name="Miyazaki K."/>
            <person name="Natsume S."/>
            <person name="Konno N."/>
        </authorList>
    </citation>
    <scope>NUCLEOTIDE SEQUENCE [LARGE SCALE GENOMIC DNA]</scope>
    <source>
        <strain evidence="15 16">NBRC 111202</strain>
    </source>
</reference>
<evidence type="ECO:0000256" key="5">
    <source>
        <dbReference type="ARBA" id="ARBA00022840"/>
    </source>
</evidence>
<dbReference type="InterPro" id="IPR027417">
    <property type="entry name" value="P-loop_NTPase"/>
</dbReference>
<evidence type="ECO:0000259" key="14">
    <source>
        <dbReference type="SMART" id="SM00382"/>
    </source>
</evidence>
<feature type="region of interest" description="Disordered" evidence="13">
    <location>
        <begin position="473"/>
        <end position="492"/>
    </location>
</feature>
<accession>A0A1Q3E2N1</accession>
<dbReference type="InterPro" id="IPR003593">
    <property type="entry name" value="AAA+_ATPase"/>
</dbReference>
<dbReference type="STRING" id="5353.A0A1Q3E2N1"/>
<dbReference type="Gene3D" id="3.40.970.10">
    <property type="entry name" value="Ribonuclease H1, N-terminal domain"/>
    <property type="match status" value="1"/>
</dbReference>
<dbReference type="Pfam" id="PF05970">
    <property type="entry name" value="PIF1"/>
    <property type="match status" value="1"/>
</dbReference>
<keyword evidence="6 12" id="KW-0238">DNA-binding</keyword>
<evidence type="ECO:0000256" key="12">
    <source>
        <dbReference type="HAMAP-Rule" id="MF_03176"/>
    </source>
</evidence>
<dbReference type="InterPro" id="IPR009027">
    <property type="entry name" value="Ribosomal_bL9/RNase_H1_N"/>
</dbReference>
<keyword evidence="11 12" id="KW-0539">Nucleus</keyword>
<dbReference type="InterPro" id="IPR048293">
    <property type="entry name" value="PIF1_RRM3_pfh1"/>
</dbReference>
<keyword evidence="7 12" id="KW-0496">Mitochondrion</keyword>
<comment type="similarity">
    <text evidence="12">Belongs to the helicase family. PIF1 subfamily.</text>
</comment>
<dbReference type="GO" id="GO:0016887">
    <property type="term" value="F:ATP hydrolysis activity"/>
    <property type="evidence" value="ECO:0007669"/>
    <property type="project" value="RHEA"/>
</dbReference>
<dbReference type="EMBL" id="BDGU01000060">
    <property type="protein sequence ID" value="GAW01416.1"/>
    <property type="molecule type" value="Genomic_DNA"/>
</dbReference>
<evidence type="ECO:0000256" key="11">
    <source>
        <dbReference type="ARBA" id="ARBA00023242"/>
    </source>
</evidence>
<evidence type="ECO:0000256" key="6">
    <source>
        <dbReference type="ARBA" id="ARBA00023125"/>
    </source>
</evidence>
<keyword evidence="4 12" id="KW-0347">Helicase</keyword>
<comment type="function">
    <text evidence="12">DNA-dependent ATPase and 5'-3' DNA helicase required for the maintenance of both mitochondrial and nuclear genome stability.</text>
</comment>
<keyword evidence="1 12" id="KW-0547">Nucleotide-binding</keyword>
<keyword evidence="5 12" id="KW-0067">ATP-binding</keyword>
<dbReference type="GO" id="GO:0005739">
    <property type="term" value="C:mitochondrion"/>
    <property type="evidence" value="ECO:0007669"/>
    <property type="project" value="UniProtKB-SubCell"/>
</dbReference>
<keyword evidence="9 12" id="KW-0234">DNA repair</keyword>
<dbReference type="Pfam" id="PF01693">
    <property type="entry name" value="Cauli_VI"/>
    <property type="match status" value="1"/>
</dbReference>
<feature type="binding site" evidence="12">
    <location>
        <begin position="150"/>
        <end position="157"/>
    </location>
    <ligand>
        <name>ATP</name>
        <dbReference type="ChEBI" id="CHEBI:30616"/>
    </ligand>
</feature>
<dbReference type="InterPro" id="IPR049163">
    <property type="entry name" value="Pif1-like_2B_dom"/>
</dbReference>
<dbReference type="SMART" id="SM00382">
    <property type="entry name" value="AAA"/>
    <property type="match status" value="1"/>
</dbReference>
<evidence type="ECO:0000256" key="1">
    <source>
        <dbReference type="ARBA" id="ARBA00022741"/>
    </source>
</evidence>
<dbReference type="InterPro" id="IPR010285">
    <property type="entry name" value="DNA_helicase_pif1-like_DEAD"/>
</dbReference>
<dbReference type="GO" id="GO:0005634">
    <property type="term" value="C:nucleus"/>
    <property type="evidence" value="ECO:0007669"/>
    <property type="project" value="UniProtKB-SubCell"/>
</dbReference>
<evidence type="ECO:0000313" key="16">
    <source>
        <dbReference type="Proteomes" id="UP000188533"/>
    </source>
</evidence>
<dbReference type="CDD" id="cd18809">
    <property type="entry name" value="SF1_C_RecD"/>
    <property type="match status" value="1"/>
</dbReference>
<keyword evidence="16" id="KW-1185">Reference proteome</keyword>
<evidence type="ECO:0000313" key="15">
    <source>
        <dbReference type="EMBL" id="GAW01416.1"/>
    </source>
</evidence>
<protein>
    <recommendedName>
        <fullName evidence="12">ATP-dependent DNA helicase PIF1</fullName>
        <ecNumber evidence="12">5.6.2.3</ecNumber>
    </recommendedName>
    <alternativeName>
        <fullName evidence="12">DNA 5'-3' helicase PIF1</fullName>
    </alternativeName>
    <alternativeName>
        <fullName evidence="12">DNA repair and recombination helicase PIF1</fullName>
    </alternativeName>
</protein>
<sequence>MPKASKKSYYAVCIGREGPKIYNSWDECKQNTSRYPGAKHRGFSTYQDAQDWLASAISLSSNPGREPSADSDSEVEVVATGPVPSKTARSSITARKQMPPTPISDDSDIEIIDTPPLGATGSSPTEIVLSPEQKKVLKKVEKGENVFFTGSAGTGKSVLLREIIRYFRSTNKKVAITASTGIAAVNIGGSTIHSWAGIGLGEEPTKTYVGKFRGQKKLRSVWDRWRNVHALVVDEISMLDGGLFDKLECIGRELRGSETPFGGIQLVLSGDFCQLPPVPNKRDSNKAPATFAFEAQTWDCVGPPVILKKVFRQKDQSFVNMLNEMRFGTMSESTIKAFKALNRDVTYEDGVQPTELFPHRADVDRANNTRLSSLPGDSHTYRAMDIPGTDANGNTLNYAQMERLLERLVVPQSITLKVGAQVMLVKNLEQGSLVNGSVGTITNFSTSKQALKNGISVARIDSGQNMPFQTMYEPEQEEEAEGKEEDENNPSSNARVWPVIRFTNGREMLCIPLEFTVNSPLGIMEARRDQIPLILAWALSIHKSQGQTLERVKVDLGKVFEKGQAYVALSRATNLKHLQVLNFDPSKVTAHPTVLAWNDSHSTGASTTSKRNKASTVSNYLTDDEMDDYEAMTMYHDSF</sequence>
<evidence type="ECO:0000256" key="10">
    <source>
        <dbReference type="ARBA" id="ARBA00023235"/>
    </source>
</evidence>
<dbReference type="GO" id="GO:0006310">
    <property type="term" value="P:DNA recombination"/>
    <property type="evidence" value="ECO:0007669"/>
    <property type="project" value="UniProtKB-UniRule"/>
</dbReference>
<name>A0A1Q3E2N1_LENED</name>
<evidence type="ECO:0000256" key="13">
    <source>
        <dbReference type="SAM" id="MobiDB-lite"/>
    </source>
</evidence>
<evidence type="ECO:0000256" key="3">
    <source>
        <dbReference type="ARBA" id="ARBA00022801"/>
    </source>
</evidence>
<comment type="catalytic activity">
    <reaction evidence="12">
        <text>ATP + H2O = ADP + phosphate + H(+)</text>
        <dbReference type="Rhea" id="RHEA:13065"/>
        <dbReference type="ChEBI" id="CHEBI:15377"/>
        <dbReference type="ChEBI" id="CHEBI:15378"/>
        <dbReference type="ChEBI" id="CHEBI:30616"/>
        <dbReference type="ChEBI" id="CHEBI:43474"/>
        <dbReference type="ChEBI" id="CHEBI:456216"/>
        <dbReference type="EC" id="5.6.2.3"/>
    </reaction>
</comment>
<gene>
    <name evidence="12" type="primary">PIF1</name>
    <name evidence="15" type="ORF">LENED_003010</name>
</gene>
<keyword evidence="8 12" id="KW-0233">DNA recombination</keyword>
<keyword evidence="2 12" id="KW-0227">DNA damage</keyword>
<dbReference type="PANTHER" id="PTHR47642:SF5">
    <property type="entry name" value="ATP-DEPENDENT DNA HELICASE"/>
    <property type="match status" value="1"/>
</dbReference>
<feature type="region of interest" description="Disordered" evidence="13">
    <location>
        <begin position="59"/>
        <end position="125"/>
    </location>
</feature>
<dbReference type="PANTHER" id="PTHR47642">
    <property type="entry name" value="ATP-DEPENDENT DNA HELICASE"/>
    <property type="match status" value="1"/>
</dbReference>
<evidence type="ECO:0000256" key="4">
    <source>
        <dbReference type="ARBA" id="ARBA00022806"/>
    </source>
</evidence>
<comment type="subcellular location">
    <subcellularLocation>
        <location evidence="12">Nucleus</location>
    </subcellularLocation>
    <subcellularLocation>
        <location evidence="12">Mitochondrion</location>
    </subcellularLocation>
</comment>
<dbReference type="GO" id="GO:0043139">
    <property type="term" value="F:5'-3' DNA helicase activity"/>
    <property type="evidence" value="ECO:0007669"/>
    <property type="project" value="UniProtKB-UniRule"/>
</dbReference>
<comment type="subunit">
    <text evidence="12">Monomer.</text>
</comment>
<dbReference type="GO" id="GO:0003677">
    <property type="term" value="F:DNA binding"/>
    <property type="evidence" value="ECO:0007669"/>
    <property type="project" value="UniProtKB-KW"/>
</dbReference>
<evidence type="ECO:0000256" key="8">
    <source>
        <dbReference type="ARBA" id="ARBA00023172"/>
    </source>
</evidence>
<dbReference type="InterPro" id="IPR037056">
    <property type="entry name" value="RNase_H1_N_sf"/>
</dbReference>
<feature type="domain" description="AAA+ ATPase" evidence="14">
    <location>
        <begin position="142"/>
        <end position="303"/>
    </location>
</feature>
<dbReference type="AlphaFoldDB" id="A0A1Q3E2N1"/>